<reference evidence="1" key="1">
    <citation type="submission" date="2016-05" db="EMBL/GenBank/DDBJ databases">
        <authorList>
            <person name="Lavstsen T."/>
            <person name="Jespersen J.S."/>
        </authorList>
    </citation>
    <scope>NUCLEOTIDE SEQUENCE</scope>
    <source>
        <tissue evidence="1">Brain</tissue>
    </source>
</reference>
<sequence length="12" mass="1571">MFPTHHSYKYLF</sequence>
<accession>A0A1A8GC59</accession>
<name>A0A1A8GC59_9TELE</name>
<evidence type="ECO:0000313" key="1">
    <source>
        <dbReference type="EMBL" id="SBQ68777.1"/>
    </source>
</evidence>
<protein>
    <submittedName>
        <fullName evidence="1">Chloride intracellular channel 1</fullName>
    </submittedName>
</protein>
<dbReference type="EMBL" id="HAEC01000700">
    <property type="protein sequence ID" value="SBQ68777.1"/>
    <property type="molecule type" value="Transcribed_RNA"/>
</dbReference>
<gene>
    <name evidence="1" type="primary">CLIC1</name>
</gene>
<proteinExistence type="predicted"/>
<reference evidence="1" key="2">
    <citation type="submission" date="2016-06" db="EMBL/GenBank/DDBJ databases">
        <title>The genome of a short-lived fish provides insights into sex chromosome evolution and the genetic control of aging.</title>
        <authorList>
            <person name="Reichwald K."/>
            <person name="Felder M."/>
            <person name="Petzold A."/>
            <person name="Koch P."/>
            <person name="Groth M."/>
            <person name="Platzer M."/>
        </authorList>
    </citation>
    <scope>NUCLEOTIDE SEQUENCE</scope>
    <source>
        <tissue evidence="1">Brain</tissue>
    </source>
</reference>
<organism evidence="1">
    <name type="scientific">Nothobranchius korthausae</name>
    <dbReference type="NCBI Taxonomy" id="1143690"/>
    <lineage>
        <taxon>Eukaryota</taxon>
        <taxon>Metazoa</taxon>
        <taxon>Chordata</taxon>
        <taxon>Craniata</taxon>
        <taxon>Vertebrata</taxon>
        <taxon>Euteleostomi</taxon>
        <taxon>Actinopterygii</taxon>
        <taxon>Neopterygii</taxon>
        <taxon>Teleostei</taxon>
        <taxon>Neoteleostei</taxon>
        <taxon>Acanthomorphata</taxon>
        <taxon>Ovalentaria</taxon>
        <taxon>Atherinomorphae</taxon>
        <taxon>Cyprinodontiformes</taxon>
        <taxon>Nothobranchiidae</taxon>
        <taxon>Nothobranchius</taxon>
    </lineage>
</organism>